<evidence type="ECO:0000313" key="3">
    <source>
        <dbReference type="Proteomes" id="UP000091857"/>
    </source>
</evidence>
<dbReference type="EMBL" id="CM004394">
    <property type="protein sequence ID" value="OAY43649.1"/>
    <property type="molecule type" value="Genomic_DNA"/>
</dbReference>
<feature type="region of interest" description="Disordered" evidence="1">
    <location>
        <begin position="1"/>
        <end position="49"/>
    </location>
</feature>
<name>A0A2C9VGI8_MANES</name>
<evidence type="ECO:0000313" key="2">
    <source>
        <dbReference type="EMBL" id="OAY43649.1"/>
    </source>
</evidence>
<dbReference type="Proteomes" id="UP000091857">
    <property type="component" value="Chromosome 8"/>
</dbReference>
<organism evidence="2 3">
    <name type="scientific">Manihot esculenta</name>
    <name type="common">Cassava</name>
    <name type="synonym">Jatropha manihot</name>
    <dbReference type="NCBI Taxonomy" id="3983"/>
    <lineage>
        <taxon>Eukaryota</taxon>
        <taxon>Viridiplantae</taxon>
        <taxon>Streptophyta</taxon>
        <taxon>Embryophyta</taxon>
        <taxon>Tracheophyta</taxon>
        <taxon>Spermatophyta</taxon>
        <taxon>Magnoliopsida</taxon>
        <taxon>eudicotyledons</taxon>
        <taxon>Gunneridae</taxon>
        <taxon>Pentapetalae</taxon>
        <taxon>rosids</taxon>
        <taxon>fabids</taxon>
        <taxon>Malpighiales</taxon>
        <taxon>Euphorbiaceae</taxon>
        <taxon>Crotonoideae</taxon>
        <taxon>Manihoteae</taxon>
        <taxon>Manihot</taxon>
    </lineage>
</organism>
<gene>
    <name evidence="2" type="ORF">MANES_08G086300v8</name>
</gene>
<reference evidence="3" key="1">
    <citation type="journal article" date="2016" name="Nat. Biotechnol.">
        <title>Sequencing wild and cultivated cassava and related species reveals extensive interspecific hybridization and genetic diversity.</title>
        <authorList>
            <person name="Bredeson J.V."/>
            <person name="Lyons J.B."/>
            <person name="Prochnik S.E."/>
            <person name="Wu G.A."/>
            <person name="Ha C.M."/>
            <person name="Edsinger-Gonzales E."/>
            <person name="Grimwood J."/>
            <person name="Schmutz J."/>
            <person name="Rabbi I.Y."/>
            <person name="Egesi C."/>
            <person name="Nauluvula P."/>
            <person name="Lebot V."/>
            <person name="Ndunguru J."/>
            <person name="Mkamilo G."/>
            <person name="Bart R.S."/>
            <person name="Setter T.L."/>
            <person name="Gleadow R.M."/>
            <person name="Kulakow P."/>
            <person name="Ferguson M.E."/>
            <person name="Rounsley S."/>
            <person name="Rokhsar D.S."/>
        </authorList>
    </citation>
    <scope>NUCLEOTIDE SEQUENCE [LARGE SCALE GENOMIC DNA]</scope>
    <source>
        <strain evidence="3">cv. AM560-2</strain>
    </source>
</reference>
<comment type="caution">
    <text evidence="2">The sequence shown here is derived from an EMBL/GenBank/DDBJ whole genome shotgun (WGS) entry which is preliminary data.</text>
</comment>
<evidence type="ECO:0000256" key="1">
    <source>
        <dbReference type="SAM" id="MobiDB-lite"/>
    </source>
</evidence>
<proteinExistence type="predicted"/>
<dbReference type="STRING" id="3983.A0A2C9VGI8"/>
<keyword evidence="3" id="KW-1185">Reference proteome</keyword>
<dbReference type="AlphaFoldDB" id="A0A2C9VGI8"/>
<protein>
    <submittedName>
        <fullName evidence="2">Uncharacterized protein</fullName>
    </submittedName>
</protein>
<sequence>MGCFGKRRHKKKENKHQRPALATGGAYPANKGYRSGAGKGNDSGNKDGGMVIMTNIMAETAAAAAATVSSDSTCGGGGGGCGGGGGGGGCGGGGGGGC</sequence>
<dbReference type="Gramene" id="Manes.08G086300.3.v8.1">
    <property type="protein sequence ID" value="Manes.08G086300.3.v8.1.CDS.1"/>
    <property type="gene ID" value="Manes.08G086300.v8.1"/>
</dbReference>
<feature type="compositionally biased region" description="Basic residues" evidence="1">
    <location>
        <begin position="1"/>
        <end position="18"/>
    </location>
</feature>
<accession>A0A2C9VGI8</accession>